<comment type="similarity">
    <text evidence="8">Belongs to the protein kinase superfamily.</text>
</comment>
<dbReference type="InterPro" id="IPR000719">
    <property type="entry name" value="Prot_kinase_dom"/>
</dbReference>
<dbReference type="AlphaFoldDB" id="A0AAV7K158"/>
<organism evidence="11 12">
    <name type="scientific">Oopsacas minuta</name>
    <dbReference type="NCBI Taxonomy" id="111878"/>
    <lineage>
        <taxon>Eukaryota</taxon>
        <taxon>Metazoa</taxon>
        <taxon>Porifera</taxon>
        <taxon>Hexactinellida</taxon>
        <taxon>Hexasterophora</taxon>
        <taxon>Lyssacinosida</taxon>
        <taxon>Leucopsacidae</taxon>
        <taxon>Oopsacas</taxon>
    </lineage>
</organism>
<name>A0AAV7K158_9METZ</name>
<dbReference type="PROSITE" id="PS50011">
    <property type="entry name" value="PROTEIN_KINASE_DOM"/>
    <property type="match status" value="1"/>
</dbReference>
<keyword evidence="6 7" id="KW-0067">ATP-binding</keyword>
<feature type="domain" description="Protein kinase" evidence="10">
    <location>
        <begin position="30"/>
        <end position="428"/>
    </location>
</feature>
<keyword evidence="12" id="KW-1185">Reference proteome</keyword>
<dbReference type="InterPro" id="IPR017441">
    <property type="entry name" value="Protein_kinase_ATP_BS"/>
</dbReference>
<dbReference type="Gene3D" id="3.30.200.20">
    <property type="entry name" value="Phosphorylase Kinase, domain 1"/>
    <property type="match status" value="1"/>
</dbReference>
<dbReference type="PANTHER" id="PTHR44167:SF23">
    <property type="entry name" value="CDC7 KINASE, ISOFORM A-RELATED"/>
    <property type="match status" value="1"/>
</dbReference>
<dbReference type="EC" id="2.7.11.1" evidence="1"/>
<dbReference type="SMART" id="SM00220">
    <property type="entry name" value="S_TKc"/>
    <property type="match status" value="1"/>
</dbReference>
<evidence type="ECO:0000259" key="10">
    <source>
        <dbReference type="PROSITE" id="PS50011"/>
    </source>
</evidence>
<keyword evidence="11" id="KW-0131">Cell cycle</keyword>
<evidence type="ECO:0000256" key="8">
    <source>
        <dbReference type="RuleBase" id="RU000304"/>
    </source>
</evidence>
<keyword evidence="11" id="KW-0132">Cell division</keyword>
<dbReference type="EMBL" id="JAKMXF010000222">
    <property type="protein sequence ID" value="KAI6654319.1"/>
    <property type="molecule type" value="Genomic_DNA"/>
</dbReference>
<keyword evidence="2 8" id="KW-0723">Serine/threonine-protein kinase</keyword>
<feature type="region of interest" description="Disordered" evidence="9">
    <location>
        <begin position="355"/>
        <end position="376"/>
    </location>
</feature>
<dbReference type="GO" id="GO:0044773">
    <property type="term" value="P:mitotic DNA damage checkpoint signaling"/>
    <property type="evidence" value="ECO:0007669"/>
    <property type="project" value="TreeGrafter"/>
</dbReference>
<evidence type="ECO:0000256" key="9">
    <source>
        <dbReference type="SAM" id="MobiDB-lite"/>
    </source>
</evidence>
<dbReference type="InterPro" id="IPR008271">
    <property type="entry name" value="Ser/Thr_kinase_AS"/>
</dbReference>
<comment type="caution">
    <text evidence="11">The sequence shown here is derived from an EMBL/GenBank/DDBJ whole genome shotgun (WGS) entry which is preliminary data.</text>
</comment>
<dbReference type="PROSITE" id="PS00107">
    <property type="entry name" value="PROTEIN_KINASE_ATP"/>
    <property type="match status" value="1"/>
</dbReference>
<dbReference type="GO" id="GO:0005634">
    <property type="term" value="C:nucleus"/>
    <property type="evidence" value="ECO:0007669"/>
    <property type="project" value="TreeGrafter"/>
</dbReference>
<reference evidence="11 12" key="1">
    <citation type="journal article" date="2023" name="BMC Biol.">
        <title>The compact genome of the sponge Oopsacas minuta (Hexactinellida) is lacking key metazoan core genes.</title>
        <authorList>
            <person name="Santini S."/>
            <person name="Schenkelaars Q."/>
            <person name="Jourda C."/>
            <person name="Duchesne M."/>
            <person name="Belahbib H."/>
            <person name="Rocher C."/>
            <person name="Selva M."/>
            <person name="Riesgo A."/>
            <person name="Vervoort M."/>
            <person name="Leys S.P."/>
            <person name="Kodjabachian L."/>
            <person name="Le Bivic A."/>
            <person name="Borchiellini C."/>
            <person name="Claverie J.M."/>
            <person name="Renard E."/>
        </authorList>
    </citation>
    <scope>NUCLEOTIDE SEQUENCE [LARGE SCALE GENOMIC DNA]</scope>
    <source>
        <strain evidence="11">SPO-2</strain>
    </source>
</reference>
<protein>
    <recommendedName>
        <fullName evidence="1">non-specific serine/threonine protein kinase</fullName>
        <ecNumber evidence="1">2.7.11.1</ecNumber>
    </recommendedName>
</protein>
<feature type="binding site" evidence="7">
    <location>
        <position position="60"/>
    </location>
    <ligand>
        <name>ATP</name>
        <dbReference type="ChEBI" id="CHEBI:30616"/>
    </ligand>
</feature>
<evidence type="ECO:0000313" key="12">
    <source>
        <dbReference type="Proteomes" id="UP001165289"/>
    </source>
</evidence>
<gene>
    <name evidence="11" type="ORF">LOD99_717</name>
</gene>
<evidence type="ECO:0000256" key="6">
    <source>
        <dbReference type="ARBA" id="ARBA00022840"/>
    </source>
</evidence>
<dbReference type="SUPFAM" id="SSF56112">
    <property type="entry name" value="Protein kinase-like (PK-like)"/>
    <property type="match status" value="1"/>
</dbReference>
<evidence type="ECO:0000256" key="5">
    <source>
        <dbReference type="ARBA" id="ARBA00022777"/>
    </source>
</evidence>
<evidence type="ECO:0000256" key="7">
    <source>
        <dbReference type="PROSITE-ProRule" id="PRU10141"/>
    </source>
</evidence>
<dbReference type="GO" id="GO:0005524">
    <property type="term" value="F:ATP binding"/>
    <property type="evidence" value="ECO:0007669"/>
    <property type="project" value="UniProtKB-UniRule"/>
</dbReference>
<keyword evidence="4 7" id="KW-0547">Nucleotide-binding</keyword>
<dbReference type="PANTHER" id="PTHR44167">
    <property type="entry name" value="OVARIAN-SPECIFIC SERINE/THREONINE-PROTEIN KINASE LOK-RELATED"/>
    <property type="match status" value="1"/>
</dbReference>
<accession>A0AAV7K158</accession>
<dbReference type="Gene3D" id="1.10.510.10">
    <property type="entry name" value="Transferase(Phosphotransferase) domain 1"/>
    <property type="match status" value="1"/>
</dbReference>
<evidence type="ECO:0000256" key="2">
    <source>
        <dbReference type="ARBA" id="ARBA00022527"/>
    </source>
</evidence>
<evidence type="ECO:0000256" key="1">
    <source>
        <dbReference type="ARBA" id="ARBA00012513"/>
    </source>
</evidence>
<keyword evidence="5 11" id="KW-0418">Kinase</keyword>
<sequence>MATEQTAIEEQQQQKVSEIFEKFPEITENFHNFTRIGEGTFSTVYQGIYINENNFSLAFKVLVPTSGPDRVEKEIQMLRVLNGQQNVITLLTCMRQEDIYILVMPHFPHQKFQTFFLTFTTQDTQKYMRALLEAIQHVHKFNIIHRDIKPSNFLYNRISGQCRLVDFGLAQYLGVSNDATTEIREISTPLSRFKENEHSSKKRLPDSIGCNNRHSDIEVCNICNGRPSQQVSRAGTPGFRAPEVLLKYSPHTVLIDMWAAGIILISILSRRYPFFKSQDDITALGHITTIFGTEAVQIAARAMNKKLTCQPYVKGFELSHLCRELRGVISQAGKINTPETNKSIISPKTISDIQEVNTSQPGTPRRSIRLKHKDTGSTDSSVICEKVKEDKRSADPYPDDVYDLLKAMLELNPKVRLTANKALEHAFFKIDFTEQKVADYAEE</sequence>
<dbReference type="CDD" id="cd14019">
    <property type="entry name" value="STKc_Cdc7"/>
    <property type="match status" value="1"/>
</dbReference>
<proteinExistence type="inferred from homology"/>
<keyword evidence="3" id="KW-0808">Transferase</keyword>
<dbReference type="GO" id="GO:0004674">
    <property type="term" value="F:protein serine/threonine kinase activity"/>
    <property type="evidence" value="ECO:0007669"/>
    <property type="project" value="UniProtKB-KW"/>
</dbReference>
<dbReference type="Proteomes" id="UP001165289">
    <property type="component" value="Unassembled WGS sequence"/>
</dbReference>
<dbReference type="InterPro" id="IPR011009">
    <property type="entry name" value="Kinase-like_dom_sf"/>
</dbReference>
<dbReference type="Pfam" id="PF00069">
    <property type="entry name" value="Pkinase"/>
    <property type="match status" value="2"/>
</dbReference>
<evidence type="ECO:0000256" key="4">
    <source>
        <dbReference type="ARBA" id="ARBA00022741"/>
    </source>
</evidence>
<dbReference type="PROSITE" id="PS00108">
    <property type="entry name" value="PROTEIN_KINASE_ST"/>
    <property type="match status" value="1"/>
</dbReference>
<evidence type="ECO:0000313" key="11">
    <source>
        <dbReference type="EMBL" id="KAI6654319.1"/>
    </source>
</evidence>
<evidence type="ECO:0000256" key="3">
    <source>
        <dbReference type="ARBA" id="ARBA00022679"/>
    </source>
</evidence>
<dbReference type="GO" id="GO:0051301">
    <property type="term" value="P:cell division"/>
    <property type="evidence" value="ECO:0007669"/>
    <property type="project" value="UniProtKB-KW"/>
</dbReference>